<evidence type="ECO:0000313" key="3">
    <source>
        <dbReference type="Proteomes" id="UP000321578"/>
    </source>
</evidence>
<dbReference type="Proteomes" id="UP000321578">
    <property type="component" value="Unassembled WGS sequence"/>
</dbReference>
<dbReference type="PROSITE" id="PS50234">
    <property type="entry name" value="VWFA"/>
    <property type="match status" value="1"/>
</dbReference>
<dbReference type="InterPro" id="IPR002035">
    <property type="entry name" value="VWF_A"/>
</dbReference>
<dbReference type="EMBL" id="VORO01000020">
    <property type="protein sequence ID" value="TXD87774.1"/>
    <property type="molecule type" value="Genomic_DNA"/>
</dbReference>
<dbReference type="SUPFAM" id="SSF53300">
    <property type="entry name" value="vWA-like"/>
    <property type="match status" value="1"/>
</dbReference>
<dbReference type="Gene3D" id="3.40.50.410">
    <property type="entry name" value="von Willebrand factor, type A domain"/>
    <property type="match status" value="1"/>
</dbReference>
<accession>A0A5C6ZF03</accession>
<dbReference type="CDD" id="cd00198">
    <property type="entry name" value="vWFA"/>
    <property type="match status" value="1"/>
</dbReference>
<feature type="domain" description="VWFA" evidence="1">
    <location>
        <begin position="17"/>
        <end position="210"/>
    </location>
</feature>
<proteinExistence type="predicted"/>
<name>A0A5C6ZF03_9FLAO</name>
<gene>
    <name evidence="2" type="ORF">ESY86_15800</name>
</gene>
<keyword evidence="3" id="KW-1185">Reference proteome</keyword>
<dbReference type="InterPro" id="IPR036465">
    <property type="entry name" value="vWFA_dom_sf"/>
</dbReference>
<evidence type="ECO:0000259" key="1">
    <source>
        <dbReference type="PROSITE" id="PS50234"/>
    </source>
</evidence>
<sequence>MGIKAKAGQKNNACEAHIALAIDESGSISGSEIDQIKMGLKNFIASQLNNDNRISLVGMSNSDNDLRSDNIINQFVNDSTKSTFDNWILGFRSRSGAGIGSSSAHWSSALETIQSLQNPPDVVIIITDGLLVDTPAKLQNRIATVNSNSHIFVYGIDEINSYPNGNSLSQTLDFYLGRPAILSTDNSDILTTDYVTIPDFSGLENALSDLSQTLINSNIGCGNLDLISENITIGKLSLNCSNDDLNVGTITISSQKAVPYVIEADTQIANINGLIFSCAIATEIAPNGSGTIVPVKVNGTPFSVGFQEELIAIETVNNPENLKIEFCVVDRQTIKNGEVSAFIKSEYEYFLNLLCLLKQSKSDEEKGYTRNTLILQARNILRKLEETKPCGNITTVQEICWMTLENHEFNSTIPGQAEVEQEQKDMVAAVQKTVQPIWRPNTKYYMRFRLKDEVNNGEFEEQNKGLFDYYYGFKTVGPVGHYHKDSTVDYIPTDANPDQYPLTSLRQYIDYNRSYPNADGNLLQAKPLFYGNNQCKITVYFSKPFTYHMLNKWHSYEDSDSGNSLPELAGSMHIAIKDPVTDVIIPYPLPANFSQETVPTGQTFATWIEFNSQEELEFNECIRLIDVNDNPIGEYSILKKDYLIASDTYRLRIDDEAVLSDNSDLISGKIKWESLAADNPTVVYEFDIVAIGSEDANWNIDNNPRIPMNLQLLNNMVEYINQNNSAINCDLEIGEPILPNSYAYTVTLTNLKPRKLYTALLYNAFDKNNSGSLQDTESEEVHQFVFQTSRYKNFEEQVNSYWLRELDSDGIVVNEQQAVFIIPLSLSVDEIETAYNIVAGISDINSENLESQYYHLFDRATEGVLGISPFNPPENTEFNVLKNLNTGQTFGILIRNPEPFNIPKIPLDTIEDTVKVVFASSGNPNNTYKVLHSKDYSQVLIMHDSREITVDTLNFKFSYKIWNGSEYITSSDVVIDNILINIEN</sequence>
<organism evidence="2 3">
    <name type="scientific">Subsaximicrobium wynnwilliamsii</name>
    <dbReference type="NCBI Taxonomy" id="291179"/>
    <lineage>
        <taxon>Bacteria</taxon>
        <taxon>Pseudomonadati</taxon>
        <taxon>Bacteroidota</taxon>
        <taxon>Flavobacteriia</taxon>
        <taxon>Flavobacteriales</taxon>
        <taxon>Flavobacteriaceae</taxon>
        <taxon>Subsaximicrobium</taxon>
    </lineage>
</organism>
<reference evidence="2 3" key="1">
    <citation type="submission" date="2019-08" db="EMBL/GenBank/DDBJ databases">
        <title>Genomes of Subsaximicrobium wynnwilliamsii strains.</title>
        <authorList>
            <person name="Bowman J.P."/>
        </authorList>
    </citation>
    <scope>NUCLEOTIDE SEQUENCE [LARGE SCALE GENOMIC DNA]</scope>
    <source>
        <strain evidence="2 3">2-80-2</strain>
    </source>
</reference>
<dbReference type="RefSeq" id="WP_147087557.1">
    <property type="nucleotide sequence ID" value="NZ_VORM01000020.1"/>
</dbReference>
<protein>
    <submittedName>
        <fullName evidence="2">VWA domain-containing protein</fullName>
    </submittedName>
</protein>
<dbReference type="AlphaFoldDB" id="A0A5C6ZF03"/>
<comment type="caution">
    <text evidence="2">The sequence shown here is derived from an EMBL/GenBank/DDBJ whole genome shotgun (WGS) entry which is preliminary data.</text>
</comment>
<evidence type="ECO:0000313" key="2">
    <source>
        <dbReference type="EMBL" id="TXD87774.1"/>
    </source>
</evidence>
<dbReference type="OrthoDB" id="1399589at2"/>